<dbReference type="Proteomes" id="UP000006319">
    <property type="component" value="Chromosome 2"/>
</dbReference>
<dbReference type="GeneID" id="14690928"/>
<dbReference type="PhylomeDB" id="K6UI02"/>
<dbReference type="OrthoDB" id="379593at2759"/>
<dbReference type="VEuPathDB" id="PlasmoDB:PCYB_021070"/>
<evidence type="ECO:0000313" key="2">
    <source>
        <dbReference type="Proteomes" id="UP000006319"/>
    </source>
</evidence>
<dbReference type="RefSeq" id="XP_004220505.1">
    <property type="nucleotide sequence ID" value="XM_004220457.1"/>
</dbReference>
<dbReference type="AlphaFoldDB" id="K6UI02"/>
<dbReference type="EMBL" id="DF157094">
    <property type="protein sequence ID" value="GAB64538.1"/>
    <property type="molecule type" value="Genomic_DNA"/>
</dbReference>
<proteinExistence type="predicted"/>
<name>K6UI02_PLACD</name>
<reference evidence="1 2" key="1">
    <citation type="journal article" date="2012" name="Nat. Genet.">
        <title>Plasmodium cynomolgi genome sequences provide insight into Plasmodium vivax and the monkey malaria clade.</title>
        <authorList>
            <person name="Tachibana S."/>
            <person name="Sullivan S.A."/>
            <person name="Kawai S."/>
            <person name="Nakamura S."/>
            <person name="Kim H.R."/>
            <person name="Goto N."/>
            <person name="Arisue N."/>
            <person name="Palacpac N.M.Q."/>
            <person name="Honma H."/>
            <person name="Yagi M."/>
            <person name="Tougan T."/>
            <person name="Katakai Y."/>
            <person name="Kaneko O."/>
            <person name="Mita T."/>
            <person name="Kita K."/>
            <person name="Yasutomi Y."/>
            <person name="Sutton P.L."/>
            <person name="Shakhbatyan R."/>
            <person name="Horii T."/>
            <person name="Yasunaga T."/>
            <person name="Barnwell J.W."/>
            <person name="Escalante A.A."/>
            <person name="Carlton J.M."/>
            <person name="Tanabe K."/>
        </authorList>
    </citation>
    <scope>NUCLEOTIDE SEQUENCE [LARGE SCALE GENOMIC DNA]</scope>
    <source>
        <strain evidence="1 2">B</strain>
    </source>
</reference>
<accession>K6UI02</accession>
<sequence>MEIIENDEYHSVCRCKLIKYWIYYEVKRILASETRDVYKETIRELHKGWTLYNDYGSYRVEQYKCNPESNIPAMKDIVYKKNIHEHCLNYYEISNKKDDNDECRKYKIYIQGLNLPYTSFDSLFSEDKNNYQSYYNKCRTYNPINIPDVSIFHQD</sequence>
<protein>
    <submittedName>
        <fullName evidence="1">VIR-like CYIR protein</fullName>
    </submittedName>
</protein>
<dbReference type="KEGG" id="pcy:PCYB_021070"/>
<evidence type="ECO:0000313" key="1">
    <source>
        <dbReference type="EMBL" id="GAB64538.1"/>
    </source>
</evidence>
<keyword evidence="2" id="KW-1185">Reference proteome</keyword>
<feature type="non-terminal residue" evidence="1">
    <location>
        <position position="155"/>
    </location>
</feature>
<gene>
    <name evidence="1" type="ORF">PCYB_021070</name>
</gene>
<organism evidence="1 2">
    <name type="scientific">Plasmodium cynomolgi (strain B)</name>
    <dbReference type="NCBI Taxonomy" id="1120755"/>
    <lineage>
        <taxon>Eukaryota</taxon>
        <taxon>Sar</taxon>
        <taxon>Alveolata</taxon>
        <taxon>Apicomplexa</taxon>
        <taxon>Aconoidasida</taxon>
        <taxon>Haemosporida</taxon>
        <taxon>Plasmodiidae</taxon>
        <taxon>Plasmodium</taxon>
        <taxon>Plasmodium (Plasmodium)</taxon>
    </lineage>
</organism>